<accession>A0AA37RC78</accession>
<dbReference type="EMBL" id="BSKJ01000013">
    <property type="protein sequence ID" value="GLO37845.1"/>
    <property type="molecule type" value="Genomic_DNA"/>
</dbReference>
<evidence type="ECO:0000313" key="2">
    <source>
        <dbReference type="EMBL" id="GLO37845.1"/>
    </source>
</evidence>
<name>A0AA37RC78_PSEPU</name>
<feature type="region of interest" description="Disordered" evidence="1">
    <location>
        <begin position="1"/>
        <end position="22"/>
    </location>
</feature>
<dbReference type="AlphaFoldDB" id="A0AA37RC78"/>
<protein>
    <submittedName>
        <fullName evidence="2">Uncharacterized protein</fullName>
    </submittedName>
</protein>
<sequence>MDATWLAANSQPDPKVPPKPIKVKSTNERSFLKLPILGMTSSLYFALGELGFYNQGHKHKGVLFEAVNSIRIGVVWSAVPKESGDNKLCTNCGLS</sequence>
<comment type="caution">
    <text evidence="2">The sequence shown here is derived from an EMBL/GenBank/DDBJ whole genome shotgun (WGS) entry which is preliminary data.</text>
</comment>
<evidence type="ECO:0000256" key="1">
    <source>
        <dbReference type="SAM" id="MobiDB-lite"/>
    </source>
</evidence>
<gene>
    <name evidence="2" type="ORF">PPUN14671_46820</name>
</gene>
<evidence type="ECO:0000313" key="3">
    <source>
        <dbReference type="Proteomes" id="UP001161257"/>
    </source>
</evidence>
<dbReference type="Proteomes" id="UP001161257">
    <property type="component" value="Unassembled WGS sequence"/>
</dbReference>
<organism evidence="2 3">
    <name type="scientific">Pseudomonas putida</name>
    <name type="common">Arthrobacter siderocapsulatus</name>
    <dbReference type="NCBI Taxonomy" id="303"/>
    <lineage>
        <taxon>Bacteria</taxon>
        <taxon>Pseudomonadati</taxon>
        <taxon>Pseudomonadota</taxon>
        <taxon>Gammaproteobacteria</taxon>
        <taxon>Pseudomonadales</taxon>
        <taxon>Pseudomonadaceae</taxon>
        <taxon>Pseudomonas</taxon>
    </lineage>
</organism>
<reference evidence="2" key="1">
    <citation type="submission" date="2023-01" db="EMBL/GenBank/DDBJ databases">
        <title>Whole-genome sequence of Pseudomonas putida NBRC 14671.</title>
        <authorList>
            <person name="Morohoshi T."/>
            <person name="Someya N."/>
        </authorList>
    </citation>
    <scope>NUCLEOTIDE SEQUENCE</scope>
    <source>
        <strain evidence="2">NBRC 14671</strain>
    </source>
</reference>
<proteinExistence type="predicted"/>